<dbReference type="InterPro" id="IPR027939">
    <property type="entry name" value="NMT1/THI5"/>
</dbReference>
<dbReference type="PANTHER" id="PTHR31528">
    <property type="entry name" value="4-AMINO-5-HYDROXYMETHYL-2-METHYLPYRIMIDINE PHOSPHATE SYNTHASE THI11-RELATED"/>
    <property type="match status" value="1"/>
</dbReference>
<sequence length="360" mass="38063">MPNTPPSSLSFSRRSFLTRSALTMGMAVTGTGLLAACGSDEPSTDASAEGGLKPFTFLSGIPLETLSMAIELYAVAGGFFAKHGLDVTLQQTKGTSQALQTMLAGVAPITRLGQMEVMAAITDSNQPLINIGTCFRTSAVRFVYSKSKHPVEKPDDLVGQTMGVPSEGGNSDKVVSLVMASGGLDPKECKRQVVGLTPGTFSLVKQGRIVGYVTTVDVANILVNQDPDVGVFDPAKYAKADSQVYVTSKDALVKDADDLRKFLAGVHDSLAALVADTNFDKALPILRKNYSFATLDDDKIARPSLTMLRNGWMGGDLSGPLLTVDEEAWAAGYKELLDAGMVKPGGDPAAWYDNSMLPKA</sequence>
<dbReference type="InterPro" id="IPR006311">
    <property type="entry name" value="TAT_signal"/>
</dbReference>
<dbReference type="PROSITE" id="PS51318">
    <property type="entry name" value="TAT"/>
    <property type="match status" value="1"/>
</dbReference>
<evidence type="ECO:0000313" key="3">
    <source>
        <dbReference type="Proteomes" id="UP000660745"/>
    </source>
</evidence>
<reference evidence="2" key="2">
    <citation type="submission" date="2020-09" db="EMBL/GenBank/DDBJ databases">
        <authorList>
            <person name="Sun Q."/>
            <person name="Zhou Y."/>
        </authorList>
    </citation>
    <scope>NUCLEOTIDE SEQUENCE</scope>
    <source>
        <strain evidence="2">CGMCC 4.7430</strain>
    </source>
</reference>
<dbReference type="EMBL" id="BMNK01000013">
    <property type="protein sequence ID" value="GGP12866.1"/>
    <property type="molecule type" value="Genomic_DNA"/>
</dbReference>
<keyword evidence="3" id="KW-1185">Reference proteome</keyword>
<organism evidence="2 3">
    <name type="scientific">Nonomuraea glycinis</name>
    <dbReference type="NCBI Taxonomy" id="2047744"/>
    <lineage>
        <taxon>Bacteria</taxon>
        <taxon>Bacillati</taxon>
        <taxon>Actinomycetota</taxon>
        <taxon>Actinomycetes</taxon>
        <taxon>Streptosporangiales</taxon>
        <taxon>Streptosporangiaceae</taxon>
        <taxon>Nonomuraea</taxon>
    </lineage>
</organism>
<evidence type="ECO:0000259" key="1">
    <source>
        <dbReference type="Pfam" id="PF09084"/>
    </source>
</evidence>
<name>A0A918AB41_9ACTN</name>
<dbReference type="AlphaFoldDB" id="A0A918AB41"/>
<comment type="caution">
    <text evidence="2">The sequence shown here is derived from an EMBL/GenBank/DDBJ whole genome shotgun (WGS) entry which is preliminary data.</text>
</comment>
<gene>
    <name evidence="2" type="ORF">GCM10012278_62350</name>
</gene>
<proteinExistence type="predicted"/>
<dbReference type="Proteomes" id="UP000660745">
    <property type="component" value="Unassembled WGS sequence"/>
</dbReference>
<dbReference type="SUPFAM" id="SSF53850">
    <property type="entry name" value="Periplasmic binding protein-like II"/>
    <property type="match status" value="1"/>
</dbReference>
<accession>A0A918AB41</accession>
<dbReference type="Pfam" id="PF09084">
    <property type="entry name" value="NMT1"/>
    <property type="match status" value="1"/>
</dbReference>
<reference evidence="2" key="1">
    <citation type="journal article" date="2014" name="Int. J. Syst. Evol. Microbiol.">
        <title>Complete genome sequence of Corynebacterium casei LMG S-19264T (=DSM 44701T), isolated from a smear-ripened cheese.</title>
        <authorList>
            <consortium name="US DOE Joint Genome Institute (JGI-PGF)"/>
            <person name="Walter F."/>
            <person name="Albersmeier A."/>
            <person name="Kalinowski J."/>
            <person name="Ruckert C."/>
        </authorList>
    </citation>
    <scope>NUCLEOTIDE SEQUENCE</scope>
    <source>
        <strain evidence="2">CGMCC 4.7430</strain>
    </source>
</reference>
<dbReference type="PANTHER" id="PTHR31528:SF3">
    <property type="entry name" value="THIAMINE BIOSYNTHESIS PROTEIN HI_0357-RELATED"/>
    <property type="match status" value="1"/>
</dbReference>
<dbReference type="InterPro" id="IPR015168">
    <property type="entry name" value="SsuA/THI5"/>
</dbReference>
<protein>
    <recommendedName>
        <fullName evidence="1">SsuA/THI5-like domain-containing protein</fullName>
    </recommendedName>
</protein>
<feature type="domain" description="SsuA/THI5-like" evidence="1">
    <location>
        <begin position="70"/>
        <end position="276"/>
    </location>
</feature>
<evidence type="ECO:0000313" key="2">
    <source>
        <dbReference type="EMBL" id="GGP12866.1"/>
    </source>
</evidence>
<dbReference type="GO" id="GO:0009228">
    <property type="term" value="P:thiamine biosynthetic process"/>
    <property type="evidence" value="ECO:0007669"/>
    <property type="project" value="InterPro"/>
</dbReference>
<dbReference type="Gene3D" id="3.40.190.10">
    <property type="entry name" value="Periplasmic binding protein-like II"/>
    <property type="match status" value="2"/>
</dbReference>
<dbReference type="RefSeq" id="WP_225277796.1">
    <property type="nucleotide sequence ID" value="NZ_BMNK01000013.1"/>
</dbReference>